<evidence type="ECO:0000313" key="1">
    <source>
        <dbReference type="EMBL" id="SLM64538.1"/>
    </source>
</evidence>
<reference evidence="1 2" key="1">
    <citation type="submission" date="2016-09" db="EMBL/GenBank/DDBJ databases">
        <authorList>
            <person name="Reverchon S."/>
            <person name="Nasser W."/>
            <person name="Leonard S."/>
            <person name="Brochier C."/>
            <person name="Duprey A."/>
        </authorList>
    </citation>
    <scope>NUCLEOTIDE SEQUENCE [LARGE SCALE GENOMIC DNA]</scope>
    <source>
        <strain evidence="1 2">174/2</strain>
    </source>
</reference>
<organism evidence="1 2">
    <name type="scientific">Dickeya aquatica</name>
    <dbReference type="NCBI Taxonomy" id="1401087"/>
    <lineage>
        <taxon>Bacteria</taxon>
        <taxon>Pseudomonadati</taxon>
        <taxon>Pseudomonadota</taxon>
        <taxon>Gammaproteobacteria</taxon>
        <taxon>Enterobacterales</taxon>
        <taxon>Pectobacteriaceae</taxon>
        <taxon>Dickeya</taxon>
    </lineage>
</organism>
<dbReference type="Proteomes" id="UP000294820">
    <property type="component" value="Chromosome 1"/>
</dbReference>
<sequence>MSHYATLFELHIEHGFFPAGERVPFYSKLAHASQAIAAQYGLLIKPQPYGVSILADTHGVALPQADDIRLQLLFFMPDGRFCCYTAHEPVSGRGYDYFVCQRAAPLSQASRLSAHDGVAPPVAHQVRRPDWVVEVQLDKPLIAALIAHYAAADTAQQPSWQQARGIVPFQAPCRRWKYLFTASYVTAQCHIGDEDSPDIFEYWGTETVLNGQSAQVFISRQPLWIQKISPYRFRLYQQGKILRNTLPVATPFHSCRMTINNQQETLAEIIVND</sequence>
<protein>
    <submittedName>
        <fullName evidence="1">Uncharacterized protein</fullName>
    </submittedName>
</protein>
<dbReference type="EMBL" id="LT615367">
    <property type="protein sequence ID" value="SLM64538.1"/>
    <property type="molecule type" value="Genomic_DNA"/>
</dbReference>
<name>A0A375AEM2_9GAMM</name>
<dbReference type="RefSeq" id="WP_035344089.1">
    <property type="nucleotide sequence ID" value="NZ_LT615367.1"/>
</dbReference>
<evidence type="ECO:0000313" key="2">
    <source>
        <dbReference type="Proteomes" id="UP000294820"/>
    </source>
</evidence>
<accession>A0A375AEM2</accession>
<proteinExistence type="predicted"/>
<gene>
    <name evidence="1" type="ORF">DAQ1742_03744</name>
</gene>
<dbReference type="KEGG" id="daq:DAQ1742_03744"/>
<keyword evidence="2" id="KW-1185">Reference proteome</keyword>
<dbReference type="AlphaFoldDB" id="A0A375AEM2"/>